<comment type="caution">
    <text evidence="3">The sequence shown here is derived from an EMBL/GenBank/DDBJ whole genome shotgun (WGS) entry which is preliminary data.</text>
</comment>
<keyword evidence="2" id="KW-0812">Transmembrane</keyword>
<sequence>MQRASTRKTWQAFLTWLLGGVALAVLAVVIYSSQSAHAWTTAAVGLIVTAATALAGGAIGFVFGVPRLAAANGTGQGQSPIVGNTNLEQISDWLTKILVGVGLTQFGAIADRAGRMISSIAPAMGDGPAATVFTGGLALYSAGFGFITGWLYTRLLLGSAMADADRRARVKGLMHAARNAEQAGEVGAAQELRDKALKVLEDADEPPAVKDEDEAAK</sequence>
<feature type="transmembrane region" description="Helical" evidence="2">
    <location>
        <begin position="93"/>
        <end position="110"/>
    </location>
</feature>
<name>A0ABP8DTP0_9ACTN</name>
<accession>A0ABP8DTP0</accession>
<gene>
    <name evidence="3" type="ORF">GCM10022255_104680</name>
</gene>
<keyword evidence="2" id="KW-0472">Membrane</keyword>
<evidence type="ECO:0000256" key="1">
    <source>
        <dbReference type="SAM" id="MobiDB-lite"/>
    </source>
</evidence>
<feature type="transmembrane region" description="Helical" evidence="2">
    <location>
        <begin position="38"/>
        <end position="63"/>
    </location>
</feature>
<feature type="transmembrane region" description="Helical" evidence="2">
    <location>
        <begin position="12"/>
        <end position="32"/>
    </location>
</feature>
<dbReference type="EMBL" id="BAABAT010000061">
    <property type="protein sequence ID" value="GAA4263109.1"/>
    <property type="molecule type" value="Genomic_DNA"/>
</dbReference>
<organism evidence="3 4">
    <name type="scientific">Dactylosporangium darangshiense</name>
    <dbReference type="NCBI Taxonomy" id="579108"/>
    <lineage>
        <taxon>Bacteria</taxon>
        <taxon>Bacillati</taxon>
        <taxon>Actinomycetota</taxon>
        <taxon>Actinomycetes</taxon>
        <taxon>Micromonosporales</taxon>
        <taxon>Micromonosporaceae</taxon>
        <taxon>Dactylosporangium</taxon>
    </lineage>
</organism>
<evidence type="ECO:0000256" key="2">
    <source>
        <dbReference type="SAM" id="Phobius"/>
    </source>
</evidence>
<evidence type="ECO:0000313" key="4">
    <source>
        <dbReference type="Proteomes" id="UP001500620"/>
    </source>
</evidence>
<proteinExistence type="predicted"/>
<reference evidence="4" key="1">
    <citation type="journal article" date="2019" name="Int. J. Syst. Evol. Microbiol.">
        <title>The Global Catalogue of Microorganisms (GCM) 10K type strain sequencing project: providing services to taxonomists for standard genome sequencing and annotation.</title>
        <authorList>
            <consortium name="The Broad Institute Genomics Platform"/>
            <consortium name="The Broad Institute Genome Sequencing Center for Infectious Disease"/>
            <person name="Wu L."/>
            <person name="Ma J."/>
        </authorList>
    </citation>
    <scope>NUCLEOTIDE SEQUENCE [LARGE SCALE GENOMIC DNA]</scope>
    <source>
        <strain evidence="4">JCM 17441</strain>
    </source>
</reference>
<evidence type="ECO:0000313" key="3">
    <source>
        <dbReference type="EMBL" id="GAA4263109.1"/>
    </source>
</evidence>
<keyword evidence="4" id="KW-1185">Reference proteome</keyword>
<dbReference type="Proteomes" id="UP001500620">
    <property type="component" value="Unassembled WGS sequence"/>
</dbReference>
<keyword evidence="2" id="KW-1133">Transmembrane helix</keyword>
<dbReference type="RefSeq" id="WP_345141813.1">
    <property type="nucleotide sequence ID" value="NZ_BAABAT010000061.1"/>
</dbReference>
<protein>
    <submittedName>
        <fullName evidence="3">Uncharacterized protein</fullName>
    </submittedName>
</protein>
<feature type="transmembrane region" description="Helical" evidence="2">
    <location>
        <begin position="130"/>
        <end position="152"/>
    </location>
</feature>
<feature type="region of interest" description="Disordered" evidence="1">
    <location>
        <begin position="197"/>
        <end position="217"/>
    </location>
</feature>